<reference evidence="2" key="1">
    <citation type="submission" date="2024-02" db="EMBL/GenBank/DDBJ databases">
        <authorList>
            <consortium name="ELIXIR-Norway"/>
            <consortium name="Elixir Norway"/>
        </authorList>
    </citation>
    <scope>NUCLEOTIDE SEQUENCE</scope>
</reference>
<dbReference type="Proteomes" id="UP001497444">
    <property type="component" value="Unassembled WGS sequence"/>
</dbReference>
<dbReference type="PANTHER" id="PTHR34356">
    <property type="entry name" value="ANTIGENIC HEAT-STABLE PROTEIN"/>
    <property type="match status" value="1"/>
</dbReference>
<sequence length="214" mass="23697">MQESGGDAGSTALGPTVTPDQVLKSLMNDGHFDDLRVKILNQLKQNEEIRKYTSMLVEQSKVLNTPGAESKNRRELFEALRRELEGPVLERASKAAWELILSKEGVGKEITEKVDAVYTRLSENDMSAASSHYPPTSNFQDRATVEKREVCFSTANCNKDSGQATEIIIMHQMLPDALVGESLNSLSGDFGLQMNLDSEDDRMLPESSESQQKS</sequence>
<protein>
    <submittedName>
        <fullName evidence="2">Uncharacterized protein</fullName>
    </submittedName>
</protein>
<evidence type="ECO:0000313" key="2">
    <source>
        <dbReference type="EMBL" id="CAK9252095.1"/>
    </source>
</evidence>
<feature type="non-terminal residue" evidence="2">
    <location>
        <position position="214"/>
    </location>
</feature>
<feature type="region of interest" description="Disordered" evidence="1">
    <location>
        <begin position="195"/>
        <end position="214"/>
    </location>
</feature>
<keyword evidence="3" id="KW-1185">Reference proteome</keyword>
<dbReference type="PANTHER" id="PTHR34356:SF1">
    <property type="entry name" value="ANTIGENIC HEAT-STABLE PROTEIN"/>
    <property type="match status" value="1"/>
</dbReference>
<accession>A0ABP0VCC1</accession>
<organism evidence="2 3">
    <name type="scientific">Sphagnum jensenii</name>
    <dbReference type="NCBI Taxonomy" id="128206"/>
    <lineage>
        <taxon>Eukaryota</taxon>
        <taxon>Viridiplantae</taxon>
        <taxon>Streptophyta</taxon>
        <taxon>Embryophyta</taxon>
        <taxon>Bryophyta</taxon>
        <taxon>Sphagnophytina</taxon>
        <taxon>Sphagnopsida</taxon>
        <taxon>Sphagnales</taxon>
        <taxon>Sphagnaceae</taxon>
        <taxon>Sphagnum</taxon>
    </lineage>
</organism>
<evidence type="ECO:0000313" key="3">
    <source>
        <dbReference type="Proteomes" id="UP001497444"/>
    </source>
</evidence>
<name>A0ABP0VCC1_9BRYO</name>
<gene>
    <name evidence="2" type="ORF">CSSPJE1EN1_LOCUS27473</name>
</gene>
<dbReference type="EMBL" id="CAXAQS010000552">
    <property type="protein sequence ID" value="CAK9252095.1"/>
    <property type="molecule type" value="Genomic_DNA"/>
</dbReference>
<comment type="caution">
    <text evidence="2">The sequence shown here is derived from an EMBL/GenBank/DDBJ whole genome shotgun (WGS) entry which is preliminary data.</text>
</comment>
<evidence type="ECO:0000256" key="1">
    <source>
        <dbReference type="SAM" id="MobiDB-lite"/>
    </source>
</evidence>
<proteinExistence type="predicted"/>